<feature type="domain" description="Glycosyl transferase family 1" evidence="2">
    <location>
        <begin position="164"/>
        <end position="309"/>
    </location>
</feature>
<sequence>MKVLLFDTTNAFLTPGGKTTHALKLQQELSKLGVEVEFVRWWDESQSDCDIIHFLATNTSVAKLAQARGKKTVLNLIFDFESSKSGKEQLKAKLKNKLAGIIPFVTDRAYWHSFPYFNKIIFMHEYDRQAALRYFPQLSISNTLIIPHAYDPADMYLLNHLNITEINLPTKYLISCAHISQRKQSILLAQYAKQAQVPIVFIGGGTATDKYFQAFQKEIDNRYVYYPGYVSKEWKDCIEQNAAGFVLLSQGESGCISVYEAAAYKLPIMLSNLPWAWGYENPTDIKFCDLYNDKAAIQQIKTFYDQSKKLDHYPFKIHTWQEIAEKYLNLYKELINK</sequence>
<reference evidence="3 4" key="1">
    <citation type="submission" date="2019-03" db="EMBL/GenBank/DDBJ databases">
        <title>Single cell metagenomics reveals metabolic interactions within the superorganism composed of flagellate Streblomastix strix and complex community of Bacteroidetes bacteria on its surface.</title>
        <authorList>
            <person name="Treitli S.C."/>
            <person name="Kolisko M."/>
            <person name="Husnik F."/>
            <person name="Keeling P."/>
            <person name="Hampl V."/>
        </authorList>
    </citation>
    <scope>NUCLEOTIDE SEQUENCE [LARGE SCALE GENOMIC DNA]</scope>
    <source>
        <strain evidence="3">St1</strain>
    </source>
</reference>
<dbReference type="EMBL" id="SNRX01000001">
    <property type="protein sequence ID" value="KAA6303733.1"/>
    <property type="molecule type" value="Genomic_DNA"/>
</dbReference>
<dbReference type="PANTHER" id="PTHR46401:SF2">
    <property type="entry name" value="GLYCOSYLTRANSFERASE WBBK-RELATED"/>
    <property type="match status" value="1"/>
</dbReference>
<dbReference type="AlphaFoldDB" id="A0A5M8P5K6"/>
<accession>A0A5M8P5K6</accession>
<dbReference type="InterPro" id="IPR001296">
    <property type="entry name" value="Glyco_trans_1"/>
</dbReference>
<gene>
    <name evidence="3" type="ORF">EZS26_000284</name>
</gene>
<dbReference type="Pfam" id="PF00534">
    <property type="entry name" value="Glycos_transf_1"/>
    <property type="match status" value="1"/>
</dbReference>
<dbReference type="GO" id="GO:0016757">
    <property type="term" value="F:glycosyltransferase activity"/>
    <property type="evidence" value="ECO:0007669"/>
    <property type="project" value="InterPro"/>
</dbReference>
<comment type="caution">
    <text evidence="3">The sequence shown here is derived from an EMBL/GenBank/DDBJ whole genome shotgun (WGS) entry which is preliminary data.</text>
</comment>
<proteinExistence type="predicted"/>
<dbReference type="SUPFAM" id="SSF53756">
    <property type="entry name" value="UDP-Glycosyltransferase/glycogen phosphorylase"/>
    <property type="match status" value="1"/>
</dbReference>
<protein>
    <recommendedName>
        <fullName evidence="2">Glycosyl transferase family 1 domain-containing protein</fullName>
    </recommendedName>
</protein>
<dbReference type="Proteomes" id="UP000324575">
    <property type="component" value="Unassembled WGS sequence"/>
</dbReference>
<evidence type="ECO:0000313" key="4">
    <source>
        <dbReference type="Proteomes" id="UP000324575"/>
    </source>
</evidence>
<keyword evidence="1" id="KW-0808">Transferase</keyword>
<organism evidence="3 4">
    <name type="scientific">Candidatus Ordinivivax streblomastigis</name>
    <dbReference type="NCBI Taxonomy" id="2540710"/>
    <lineage>
        <taxon>Bacteria</taxon>
        <taxon>Pseudomonadati</taxon>
        <taxon>Bacteroidota</taxon>
        <taxon>Bacteroidia</taxon>
        <taxon>Bacteroidales</taxon>
        <taxon>Candidatus Ordinivivax</taxon>
    </lineage>
</organism>
<dbReference type="PANTHER" id="PTHR46401">
    <property type="entry name" value="GLYCOSYLTRANSFERASE WBBK-RELATED"/>
    <property type="match status" value="1"/>
</dbReference>
<evidence type="ECO:0000313" key="3">
    <source>
        <dbReference type="EMBL" id="KAA6303733.1"/>
    </source>
</evidence>
<evidence type="ECO:0000256" key="1">
    <source>
        <dbReference type="ARBA" id="ARBA00022679"/>
    </source>
</evidence>
<name>A0A5M8P5K6_9BACT</name>
<dbReference type="Gene3D" id="3.40.50.2000">
    <property type="entry name" value="Glycogen Phosphorylase B"/>
    <property type="match status" value="1"/>
</dbReference>
<evidence type="ECO:0000259" key="2">
    <source>
        <dbReference type="Pfam" id="PF00534"/>
    </source>
</evidence>
<dbReference type="GO" id="GO:0009103">
    <property type="term" value="P:lipopolysaccharide biosynthetic process"/>
    <property type="evidence" value="ECO:0007669"/>
    <property type="project" value="TreeGrafter"/>
</dbReference>